<dbReference type="Proteomes" id="UP000694700">
    <property type="component" value="Unplaced"/>
</dbReference>
<dbReference type="CDD" id="cd09076">
    <property type="entry name" value="L1-EN"/>
    <property type="match status" value="1"/>
</dbReference>
<dbReference type="InterPro" id="IPR036691">
    <property type="entry name" value="Endo/exonu/phosph_ase_sf"/>
</dbReference>
<dbReference type="Pfam" id="PF00078">
    <property type="entry name" value="RVT_1"/>
    <property type="match status" value="1"/>
</dbReference>
<dbReference type="Pfam" id="PF03372">
    <property type="entry name" value="Exo_endo_phos"/>
    <property type="match status" value="1"/>
</dbReference>
<proteinExistence type="predicted"/>
<name>A0A8C1S0P0_CYPCA</name>
<dbReference type="Gene3D" id="3.60.10.10">
    <property type="entry name" value="Endonuclease/exonuclease/phosphatase"/>
    <property type="match status" value="1"/>
</dbReference>
<dbReference type="Ensembl" id="ENSCCRT00015000844.1">
    <property type="protein sequence ID" value="ENSCCRP00015000800.1"/>
    <property type="gene ID" value="ENSCCRG00015000496.1"/>
</dbReference>
<protein>
    <recommendedName>
        <fullName evidence="1">Reverse transcriptase domain-containing protein</fullName>
    </recommendedName>
</protein>
<dbReference type="PROSITE" id="PS50878">
    <property type="entry name" value="RT_POL"/>
    <property type="match status" value="1"/>
</dbReference>
<dbReference type="PANTHER" id="PTHR31635">
    <property type="entry name" value="REVERSE TRANSCRIPTASE DOMAIN-CONTAINING PROTEIN-RELATED"/>
    <property type="match status" value="1"/>
</dbReference>
<dbReference type="AlphaFoldDB" id="A0A8C1S0P0"/>
<reference evidence="2" key="1">
    <citation type="submission" date="2025-08" db="UniProtKB">
        <authorList>
            <consortium name="Ensembl"/>
        </authorList>
    </citation>
    <scope>IDENTIFICATION</scope>
</reference>
<dbReference type="SUPFAM" id="SSF56672">
    <property type="entry name" value="DNA/RNA polymerases"/>
    <property type="match status" value="1"/>
</dbReference>
<dbReference type="InterPro" id="IPR043502">
    <property type="entry name" value="DNA/RNA_pol_sf"/>
</dbReference>
<dbReference type="GO" id="GO:0003824">
    <property type="term" value="F:catalytic activity"/>
    <property type="evidence" value="ECO:0007669"/>
    <property type="project" value="InterPro"/>
</dbReference>
<dbReference type="PANTHER" id="PTHR31635:SF196">
    <property type="entry name" value="REVERSE TRANSCRIPTASE DOMAIN-CONTAINING PROTEIN-RELATED"/>
    <property type="match status" value="1"/>
</dbReference>
<dbReference type="InterPro" id="IPR000477">
    <property type="entry name" value="RT_dom"/>
</dbReference>
<dbReference type="CDD" id="cd01650">
    <property type="entry name" value="RT_nLTR_like"/>
    <property type="match status" value="1"/>
</dbReference>
<sequence>MSISVISLNARGLRDITKRKALFLYAKSFKTDFCFFQESHSVASDTSFWKNQWNNDVWMAHGSERSAGVLTLKNLFAGEVLHYFSDPNGHFLLLVICLNNIVVILINIYGYNSSHENDLLIDAIEGKILLWLNAYPNALVFIGGDFNIVPDNNLDRLPPKQTASANSKLKILMDKFDIIDIWRETFPNTKSYTWSNKNCSRQSRIDYWLVSQAVRDFNVSVSILPSPMTDHKATLIQSPLSSLISSSKPRASYWKLNSSLLKHDQLRKNILFLIGYYWIKAQKENKFSLNWELLKHEISKCARNFGSLLAKRKRLEEESVISKIMTLSGKMQVGLSEAELAEFIDLQTQLDSMYKNKAECAFIRSRKRWLEQGEQSTAYFFRMEKNNCRNLTINSLNVNGKISSDPKEIGTFCANFYSNLYNSKYCKDSALSFFQSLKNVRTLSNADKSTCDRDISIDEIIESIEALKNNKSPGTDGLTAELYKNFAIELAPFLLETYLESIASETLPPTLSQGLLTLIPKPKKDILLIDNWSPICLLNCDYKILALLLAKRLKTVLSTIIDEPQSGFIPKRHIANNIRLVLDLLDYDELIRDESFILFLDFYKAFDSLEHEFILQSLYKFGFGDFFCKIVRTLYKNGNCSINLKSGTSPRFNMFRGVRQGCPVSPYLFLIAAQLLTTSLLHSQLLGINIADKHIIITQLADDTTLFLKNDLQIPIALDLIKVFSKASGLSLNLDKCELLPLKSCSAPFLHNIPVKSQVNYLGVTICKDVKTRGKLNFDPVITKAKKKFNSWLQRDLSLRGRALLAKVEGISRLTYPALSLHVDKTFSVEIDRMLFDFFMETQKTLHQKICCHK</sequence>
<feature type="domain" description="Reverse transcriptase" evidence="1">
    <location>
        <begin position="500"/>
        <end position="766"/>
    </location>
</feature>
<evidence type="ECO:0000313" key="2">
    <source>
        <dbReference type="Ensembl" id="ENSCCRP00015000800.1"/>
    </source>
</evidence>
<organism evidence="2 3">
    <name type="scientific">Cyprinus carpio</name>
    <name type="common">Common carp</name>
    <dbReference type="NCBI Taxonomy" id="7962"/>
    <lineage>
        <taxon>Eukaryota</taxon>
        <taxon>Metazoa</taxon>
        <taxon>Chordata</taxon>
        <taxon>Craniata</taxon>
        <taxon>Vertebrata</taxon>
        <taxon>Euteleostomi</taxon>
        <taxon>Actinopterygii</taxon>
        <taxon>Neopterygii</taxon>
        <taxon>Teleostei</taxon>
        <taxon>Ostariophysi</taxon>
        <taxon>Cypriniformes</taxon>
        <taxon>Cyprinidae</taxon>
        <taxon>Cyprininae</taxon>
        <taxon>Cyprinus</taxon>
    </lineage>
</organism>
<evidence type="ECO:0000259" key="1">
    <source>
        <dbReference type="PROSITE" id="PS50878"/>
    </source>
</evidence>
<evidence type="ECO:0000313" key="3">
    <source>
        <dbReference type="Proteomes" id="UP000694700"/>
    </source>
</evidence>
<dbReference type="InterPro" id="IPR005135">
    <property type="entry name" value="Endo/exonuclease/phosphatase"/>
</dbReference>
<accession>A0A8C1S0P0</accession>
<dbReference type="SUPFAM" id="SSF56219">
    <property type="entry name" value="DNase I-like"/>
    <property type="match status" value="1"/>
</dbReference>